<dbReference type="RefSeq" id="WP_137275862.1">
    <property type="nucleotide sequence ID" value="NZ_QKNX01000002.1"/>
</dbReference>
<dbReference type="EMBL" id="QKNX01000002">
    <property type="protein sequence ID" value="TKR25960.1"/>
    <property type="molecule type" value="Genomic_DNA"/>
</dbReference>
<accession>A0A4U5J9Y8</accession>
<organism evidence="1 2">
    <name type="scientific">Natronomonas salsuginis</name>
    <dbReference type="NCBI Taxonomy" id="2217661"/>
    <lineage>
        <taxon>Archaea</taxon>
        <taxon>Methanobacteriati</taxon>
        <taxon>Methanobacteriota</taxon>
        <taxon>Stenosarchaea group</taxon>
        <taxon>Halobacteria</taxon>
        <taxon>Halobacteriales</taxon>
        <taxon>Natronomonadaceae</taxon>
        <taxon>Natronomonas</taxon>
    </lineage>
</organism>
<dbReference type="InterPro" id="IPR006311">
    <property type="entry name" value="TAT_signal"/>
</dbReference>
<dbReference type="OrthoDB" id="163641at2157"/>
<keyword evidence="2" id="KW-1185">Reference proteome</keyword>
<protein>
    <submittedName>
        <fullName evidence="1">Uncharacterized protein</fullName>
    </submittedName>
</protein>
<dbReference type="PROSITE" id="PS51318">
    <property type="entry name" value="TAT"/>
    <property type="match status" value="1"/>
</dbReference>
<dbReference type="Proteomes" id="UP000308037">
    <property type="component" value="Unassembled WGS sequence"/>
</dbReference>
<evidence type="ECO:0000313" key="1">
    <source>
        <dbReference type="EMBL" id="TKR25960.1"/>
    </source>
</evidence>
<gene>
    <name evidence="1" type="ORF">DM868_05550</name>
</gene>
<evidence type="ECO:0000313" key="2">
    <source>
        <dbReference type="Proteomes" id="UP000308037"/>
    </source>
</evidence>
<reference evidence="1 2" key="1">
    <citation type="submission" date="2019-04" db="EMBL/GenBank/DDBJ databases">
        <title>Natronomonas sp. F20-122 a newhaloarchaeon isolated from a saline saltern of Isla Bacuta, Huelva, Spain.</title>
        <authorList>
            <person name="Duran-Viseras A."/>
            <person name="Sanchez-Porro C."/>
            <person name="Ventosa A."/>
        </authorList>
    </citation>
    <scope>NUCLEOTIDE SEQUENCE [LARGE SCALE GENOMIC DNA]</scope>
    <source>
        <strain evidence="1 2">F20-122</strain>
    </source>
</reference>
<name>A0A4U5J9Y8_9EURY</name>
<sequence length="314" mass="32153">MRPRRSLLRGVAAVAAGGTLTGLFGTGSASAPAPNALYDTDLAAGADTTIAARVDPALRARVGLPPPAERHWANFRERHPSLDAAQFGPVSASVAVEAGRIVGGCAIADGAFDGETLKTELVARGAEQFGDTPTAGGGGFERFTHAPSSCAAAVGGSRVVLGYGRGVDEALAHVDASIERGAYRSPGSVADESAAELTGDAVSYATLGGETRSRLLDRLDGSSGVEAVVRDAEALGVALSVGNRRSHVQYGVAADPGALSARELWDLTTQVSGREESLDIESVSRHGRMIVVEAAVETADLWSAHERVIGSIAE</sequence>
<comment type="caution">
    <text evidence="1">The sequence shown here is derived from an EMBL/GenBank/DDBJ whole genome shotgun (WGS) entry which is preliminary data.</text>
</comment>
<dbReference type="AlphaFoldDB" id="A0A4U5J9Y8"/>
<proteinExistence type="predicted"/>